<comment type="caution">
    <text evidence="7">The sequence shown here is derived from an EMBL/GenBank/DDBJ whole genome shotgun (WGS) entry which is preliminary data.</text>
</comment>
<dbReference type="Gene3D" id="3.90.1720.10">
    <property type="entry name" value="endopeptidase domain like (from Nostoc punctiforme)"/>
    <property type="match status" value="1"/>
</dbReference>
<dbReference type="GO" id="GO:0006508">
    <property type="term" value="P:proteolysis"/>
    <property type="evidence" value="ECO:0007669"/>
    <property type="project" value="UniProtKB-KW"/>
</dbReference>
<dbReference type="AlphaFoldDB" id="A0A919MIL5"/>
<evidence type="ECO:0000256" key="4">
    <source>
        <dbReference type="ARBA" id="ARBA00022807"/>
    </source>
</evidence>
<dbReference type="PANTHER" id="PTHR47359:SF3">
    <property type="entry name" value="NLP_P60 DOMAIN-CONTAINING PROTEIN-RELATED"/>
    <property type="match status" value="1"/>
</dbReference>
<proteinExistence type="inferred from homology"/>
<evidence type="ECO:0000259" key="6">
    <source>
        <dbReference type="PROSITE" id="PS51935"/>
    </source>
</evidence>
<evidence type="ECO:0000256" key="1">
    <source>
        <dbReference type="ARBA" id="ARBA00007074"/>
    </source>
</evidence>
<evidence type="ECO:0000256" key="5">
    <source>
        <dbReference type="SAM" id="SignalP"/>
    </source>
</evidence>
<dbReference type="Proteomes" id="UP000647172">
    <property type="component" value="Unassembled WGS sequence"/>
</dbReference>
<feature type="signal peptide" evidence="5">
    <location>
        <begin position="1"/>
        <end position="39"/>
    </location>
</feature>
<protein>
    <recommendedName>
        <fullName evidence="6">NlpC/P60 domain-containing protein</fullName>
    </recommendedName>
</protein>
<dbReference type="PANTHER" id="PTHR47359">
    <property type="entry name" value="PEPTIDOGLYCAN DL-ENDOPEPTIDASE CWLO"/>
    <property type="match status" value="1"/>
</dbReference>
<name>A0A919MIL5_9ACTN</name>
<dbReference type="SUPFAM" id="SSF54001">
    <property type="entry name" value="Cysteine proteinases"/>
    <property type="match status" value="1"/>
</dbReference>
<keyword evidence="8" id="KW-1185">Reference proteome</keyword>
<accession>A0A919MIL5</accession>
<feature type="domain" description="NlpC/P60" evidence="6">
    <location>
        <begin position="150"/>
        <end position="267"/>
    </location>
</feature>
<keyword evidence="5" id="KW-0732">Signal</keyword>
<comment type="similarity">
    <text evidence="1">Belongs to the peptidase C40 family.</text>
</comment>
<dbReference type="PROSITE" id="PS51935">
    <property type="entry name" value="NLPC_P60"/>
    <property type="match status" value="1"/>
</dbReference>
<evidence type="ECO:0000313" key="8">
    <source>
        <dbReference type="Proteomes" id="UP000647172"/>
    </source>
</evidence>
<keyword evidence="3" id="KW-0378">Hydrolase</keyword>
<organism evidence="7 8">
    <name type="scientific">Actinoplanes nipponensis</name>
    <dbReference type="NCBI Taxonomy" id="135950"/>
    <lineage>
        <taxon>Bacteria</taxon>
        <taxon>Bacillati</taxon>
        <taxon>Actinomycetota</taxon>
        <taxon>Actinomycetes</taxon>
        <taxon>Micromonosporales</taxon>
        <taxon>Micromonosporaceae</taxon>
        <taxon>Actinoplanes</taxon>
    </lineage>
</organism>
<sequence length="267" mass="28627">MHERTSHRRRRTMGTGSVALSLGLCLCAGQLVATPAASAAPAPVTAAAAATVKPKLTNSYNRRTVSYGSTVKVTAKLINPRTGKAVTSGKVKLQIRGNKSWKTWVTKSSNSKGVVSFLTKPGSSMYYRTVFAGTKGFAQVRSSQAKITVRNKAAKVLAEAAKHKGAPYRFGASGPNRFDCSGYTMYVYKKAAGKKLPHKANSQQRYGKAVGKGSKKAGDLLVFRSGSYGTHVGIYAGGGYMWAAPHTGDRVKKQKIYGKNYVVRRLV</sequence>
<keyword evidence="2" id="KW-0645">Protease</keyword>
<gene>
    <name evidence="7" type="ORF">Ani05nite_00700</name>
</gene>
<evidence type="ECO:0000256" key="2">
    <source>
        <dbReference type="ARBA" id="ARBA00022670"/>
    </source>
</evidence>
<dbReference type="InterPro" id="IPR000064">
    <property type="entry name" value="NLP_P60_dom"/>
</dbReference>
<dbReference type="Pfam" id="PF00877">
    <property type="entry name" value="NLPC_P60"/>
    <property type="match status" value="1"/>
</dbReference>
<evidence type="ECO:0000256" key="3">
    <source>
        <dbReference type="ARBA" id="ARBA00022801"/>
    </source>
</evidence>
<reference evidence="7" key="1">
    <citation type="submission" date="2021-01" db="EMBL/GenBank/DDBJ databases">
        <title>Whole genome shotgun sequence of Actinoplanes nipponensis NBRC 14063.</title>
        <authorList>
            <person name="Komaki H."/>
            <person name="Tamura T."/>
        </authorList>
    </citation>
    <scope>NUCLEOTIDE SEQUENCE</scope>
    <source>
        <strain evidence="7">NBRC 14063</strain>
    </source>
</reference>
<evidence type="ECO:0000313" key="7">
    <source>
        <dbReference type="EMBL" id="GIE46536.1"/>
    </source>
</evidence>
<dbReference type="InterPro" id="IPR051794">
    <property type="entry name" value="PG_Endopeptidase_C40"/>
</dbReference>
<dbReference type="InterPro" id="IPR038765">
    <property type="entry name" value="Papain-like_cys_pep_sf"/>
</dbReference>
<dbReference type="RefSeq" id="WP_239129040.1">
    <property type="nucleotide sequence ID" value="NZ_BOMQ01000004.1"/>
</dbReference>
<keyword evidence="4" id="KW-0788">Thiol protease</keyword>
<dbReference type="EMBL" id="BOMQ01000004">
    <property type="protein sequence ID" value="GIE46536.1"/>
    <property type="molecule type" value="Genomic_DNA"/>
</dbReference>
<dbReference type="GO" id="GO:0008234">
    <property type="term" value="F:cysteine-type peptidase activity"/>
    <property type="evidence" value="ECO:0007669"/>
    <property type="project" value="UniProtKB-KW"/>
</dbReference>
<feature type="chain" id="PRO_5037434405" description="NlpC/P60 domain-containing protein" evidence="5">
    <location>
        <begin position="40"/>
        <end position="267"/>
    </location>
</feature>